<feature type="transmembrane region" description="Helical" evidence="6">
    <location>
        <begin position="269"/>
        <end position="285"/>
    </location>
</feature>
<reference evidence="8" key="2">
    <citation type="journal article" date="2019" name="IMA Fungus">
        <title>Genome sequencing and comparison of five Tilletia species to identify candidate genes for the detection of regulated species infecting wheat.</title>
        <authorList>
            <person name="Nguyen H.D.T."/>
            <person name="Sultana T."/>
            <person name="Kesanakurti P."/>
            <person name="Hambleton S."/>
        </authorList>
    </citation>
    <scope>NUCLEOTIDE SEQUENCE</scope>
    <source>
        <strain evidence="8">DAOMC 236416</strain>
    </source>
</reference>
<dbReference type="PROSITE" id="PS50850">
    <property type="entry name" value="MFS"/>
    <property type="match status" value="1"/>
</dbReference>
<dbReference type="AlphaFoldDB" id="A0A177TTD8"/>
<evidence type="ECO:0000256" key="4">
    <source>
        <dbReference type="ARBA" id="ARBA00023136"/>
    </source>
</evidence>
<dbReference type="GO" id="GO:0015355">
    <property type="term" value="F:secondary active monocarboxylate transmembrane transporter activity"/>
    <property type="evidence" value="ECO:0007669"/>
    <property type="project" value="TreeGrafter"/>
</dbReference>
<dbReference type="SUPFAM" id="SSF103473">
    <property type="entry name" value="MFS general substrate transporter"/>
    <property type="match status" value="1"/>
</dbReference>
<dbReference type="Pfam" id="PF00083">
    <property type="entry name" value="Sugar_tr"/>
    <property type="match status" value="1"/>
</dbReference>
<dbReference type="GO" id="GO:0035879">
    <property type="term" value="P:plasma membrane lactate transport"/>
    <property type="evidence" value="ECO:0007669"/>
    <property type="project" value="TreeGrafter"/>
</dbReference>
<evidence type="ECO:0000256" key="6">
    <source>
        <dbReference type="SAM" id="Phobius"/>
    </source>
</evidence>
<sequence>MSDPSAARHKMPNFIQRLITIPTQEERIRARAGAPLNPFKLAAMLTPLQAAWWLSGFFAWAVDAADFFAVSLNVARLATYFGFGKNNHKVTTAITLTVLLRPVGGIIFGLLSDRYGRKWPLIFNLVLIAAFSVATARVQTFHQFLAVRALFGIGMGGIWGMATATAIENMPRAPRGLFSGMLQQGYPVGYIISAVINIAWVNHSGDWRILFYVGAGLSLLAALFRLALPESALFLRIKAERKAYPSTATWIKTFTSEVKWLARNCTVRVIYGILLVTGLSFMSHASQDAYPLILQKAKGLSAYQASVATIIGSCGAVIGGLAAGYISQYIGRRLTIVIYSAAAGLLIPAWMLPNSFSRLAAGVFFLQFMVQGIGGILPALLQDMAPTRYRATFPGVVHQTGVMLTAYSAQIITTIGDHNPIRNPKYVPGGQQPETIPNYANVSAIFLAIVVVFLLLVVIFGPEYDGAPALENTEAVSLASSSSGTDKTSPTEKAASELDSGSRASDIEQQQLAKPSH</sequence>
<organism evidence="8 9">
    <name type="scientific">Tilletia indica</name>
    <dbReference type="NCBI Taxonomy" id="43049"/>
    <lineage>
        <taxon>Eukaryota</taxon>
        <taxon>Fungi</taxon>
        <taxon>Dikarya</taxon>
        <taxon>Basidiomycota</taxon>
        <taxon>Ustilaginomycotina</taxon>
        <taxon>Exobasidiomycetes</taxon>
        <taxon>Tilletiales</taxon>
        <taxon>Tilletiaceae</taxon>
        <taxon>Tilletia</taxon>
    </lineage>
</organism>
<dbReference type="InterPro" id="IPR020846">
    <property type="entry name" value="MFS_dom"/>
</dbReference>
<dbReference type="Gene3D" id="1.20.1250.20">
    <property type="entry name" value="MFS general substrate transporter like domains"/>
    <property type="match status" value="2"/>
</dbReference>
<dbReference type="EMBL" id="LWDF02000351">
    <property type="protein sequence ID" value="KAE8250102.1"/>
    <property type="molecule type" value="Genomic_DNA"/>
</dbReference>
<evidence type="ECO:0000256" key="3">
    <source>
        <dbReference type="ARBA" id="ARBA00022989"/>
    </source>
</evidence>
<dbReference type="InterPro" id="IPR036259">
    <property type="entry name" value="MFS_trans_sf"/>
</dbReference>
<feature type="transmembrane region" description="Helical" evidence="6">
    <location>
        <begin position="90"/>
        <end position="112"/>
    </location>
</feature>
<feature type="transmembrane region" description="Helical" evidence="6">
    <location>
        <begin position="144"/>
        <end position="164"/>
    </location>
</feature>
<feature type="compositionally biased region" description="Polar residues" evidence="5">
    <location>
        <begin position="476"/>
        <end position="488"/>
    </location>
</feature>
<evidence type="ECO:0000313" key="8">
    <source>
        <dbReference type="EMBL" id="KAE8250102.1"/>
    </source>
</evidence>
<feature type="transmembrane region" description="Helical" evidence="6">
    <location>
        <begin position="50"/>
        <end position="70"/>
    </location>
</feature>
<protein>
    <recommendedName>
        <fullName evidence="7">Major facilitator superfamily (MFS) profile domain-containing protein</fullName>
    </recommendedName>
</protein>
<proteinExistence type="predicted"/>
<feature type="transmembrane region" description="Helical" evidence="6">
    <location>
        <begin position="334"/>
        <end position="353"/>
    </location>
</feature>
<dbReference type="Proteomes" id="UP000077521">
    <property type="component" value="Unassembled WGS sequence"/>
</dbReference>
<feature type="transmembrane region" description="Helical" evidence="6">
    <location>
        <begin position="185"/>
        <end position="203"/>
    </location>
</feature>
<dbReference type="PANTHER" id="PTHR23508:SF10">
    <property type="entry name" value="CARBOXYLIC ACID TRANSPORTER PROTEIN HOMOLOG"/>
    <property type="match status" value="1"/>
</dbReference>
<keyword evidence="2 6" id="KW-0812">Transmembrane</keyword>
<evidence type="ECO:0000256" key="5">
    <source>
        <dbReference type="SAM" id="MobiDB-lite"/>
    </source>
</evidence>
<evidence type="ECO:0000256" key="1">
    <source>
        <dbReference type="ARBA" id="ARBA00004141"/>
    </source>
</evidence>
<keyword evidence="9" id="KW-1185">Reference proteome</keyword>
<dbReference type="GO" id="GO:0005886">
    <property type="term" value="C:plasma membrane"/>
    <property type="evidence" value="ECO:0007669"/>
    <property type="project" value="TreeGrafter"/>
</dbReference>
<feature type="transmembrane region" description="Helical" evidence="6">
    <location>
        <begin position="305"/>
        <end position="327"/>
    </location>
</feature>
<feature type="transmembrane region" description="Helical" evidence="6">
    <location>
        <begin position="209"/>
        <end position="228"/>
    </location>
</feature>
<feature type="transmembrane region" description="Helical" evidence="6">
    <location>
        <begin position="119"/>
        <end position="138"/>
    </location>
</feature>
<feature type="compositionally biased region" description="Polar residues" evidence="5">
    <location>
        <begin position="507"/>
        <end position="517"/>
    </location>
</feature>
<evidence type="ECO:0000313" key="9">
    <source>
        <dbReference type="Proteomes" id="UP000077521"/>
    </source>
</evidence>
<dbReference type="PANTHER" id="PTHR23508">
    <property type="entry name" value="CARBOXYLIC ACID TRANSPORTER PROTEIN HOMOLOG"/>
    <property type="match status" value="1"/>
</dbReference>
<reference evidence="8" key="1">
    <citation type="submission" date="2016-04" db="EMBL/GenBank/DDBJ databases">
        <authorList>
            <person name="Nguyen H.D."/>
            <person name="Samba Siva P."/>
            <person name="Cullis J."/>
            <person name="Levesque C.A."/>
            <person name="Hambleton S."/>
        </authorList>
    </citation>
    <scope>NUCLEOTIDE SEQUENCE</scope>
    <source>
        <strain evidence="8">DAOMC 236416</strain>
    </source>
</reference>
<comment type="caution">
    <text evidence="8">The sequence shown here is derived from an EMBL/GenBank/DDBJ whole genome shotgun (WGS) entry which is preliminary data.</text>
</comment>
<name>A0A177TTD8_9BASI</name>
<keyword evidence="3 6" id="KW-1133">Transmembrane helix</keyword>
<evidence type="ECO:0000256" key="2">
    <source>
        <dbReference type="ARBA" id="ARBA00022692"/>
    </source>
</evidence>
<feature type="transmembrane region" description="Helical" evidence="6">
    <location>
        <begin position="439"/>
        <end position="460"/>
    </location>
</feature>
<feature type="domain" description="Major facilitator superfamily (MFS) profile" evidence="7">
    <location>
        <begin position="52"/>
        <end position="465"/>
    </location>
</feature>
<comment type="subcellular location">
    <subcellularLocation>
        <location evidence="1">Membrane</location>
        <topology evidence="1">Multi-pass membrane protein</topology>
    </subcellularLocation>
</comment>
<feature type="region of interest" description="Disordered" evidence="5">
    <location>
        <begin position="476"/>
        <end position="517"/>
    </location>
</feature>
<dbReference type="CDD" id="cd17316">
    <property type="entry name" value="MFS_SV2_like"/>
    <property type="match status" value="1"/>
</dbReference>
<evidence type="ECO:0000259" key="7">
    <source>
        <dbReference type="PROSITE" id="PS50850"/>
    </source>
</evidence>
<dbReference type="InterPro" id="IPR005828">
    <property type="entry name" value="MFS_sugar_transport-like"/>
</dbReference>
<feature type="transmembrane region" description="Helical" evidence="6">
    <location>
        <begin position="359"/>
        <end position="381"/>
    </location>
</feature>
<keyword evidence="4 6" id="KW-0472">Membrane</keyword>
<gene>
    <name evidence="8" type="ORF">A4X13_0g4946</name>
</gene>
<accession>A0A177TTD8</accession>